<dbReference type="STRING" id="1280954.HPO_04825"/>
<dbReference type="AlphaFoldDB" id="A0A062VB99"/>
<sequence>MGSICLRTYLEPDLARKVSRLAARQGRSESAFIASAVRALLAAGEDGPARAAGDSVRRQLGRIESELLRISSEQAMQRELFLTFVQVWLEHNPPLDEAIAGSLSASADARLDRFMDLAAITLSRGGAAHLHALAEVPPETKEEEAAP</sequence>
<dbReference type="PATRIC" id="fig|1280954.3.peg.983"/>
<dbReference type="EMBL" id="ARYM01000004">
    <property type="protein sequence ID" value="KCZ99682.1"/>
    <property type="molecule type" value="Genomic_DNA"/>
</dbReference>
<protein>
    <submittedName>
        <fullName evidence="1">Uncharacterized protein</fullName>
    </submittedName>
</protein>
<reference evidence="1 2" key="1">
    <citation type="journal article" date="2014" name="Antonie Van Leeuwenhoek">
        <title>Hyphomonas beringensis sp. nov. and Hyphomonas chukchiensis sp. nov., isolated from surface seawater of the Bering Sea and Chukchi Sea.</title>
        <authorList>
            <person name="Li C."/>
            <person name="Lai Q."/>
            <person name="Li G."/>
            <person name="Dong C."/>
            <person name="Wang J."/>
            <person name="Liao Y."/>
            <person name="Shao Z."/>
        </authorList>
    </citation>
    <scope>NUCLEOTIDE SEQUENCE [LARGE SCALE GENOMIC DNA]</scope>
    <source>
        <strain evidence="1 2">PS728</strain>
    </source>
</reference>
<accession>A0A062VB99</accession>
<organism evidence="1 2">
    <name type="scientific">Hyphomonas polymorpha PS728</name>
    <dbReference type="NCBI Taxonomy" id="1280954"/>
    <lineage>
        <taxon>Bacteria</taxon>
        <taxon>Pseudomonadati</taxon>
        <taxon>Pseudomonadota</taxon>
        <taxon>Alphaproteobacteria</taxon>
        <taxon>Hyphomonadales</taxon>
        <taxon>Hyphomonadaceae</taxon>
        <taxon>Hyphomonas</taxon>
    </lineage>
</organism>
<dbReference type="Proteomes" id="UP000027100">
    <property type="component" value="Unassembled WGS sequence"/>
</dbReference>
<name>A0A062VB99_9PROT</name>
<proteinExistence type="predicted"/>
<evidence type="ECO:0000313" key="2">
    <source>
        <dbReference type="Proteomes" id="UP000027100"/>
    </source>
</evidence>
<evidence type="ECO:0000313" key="1">
    <source>
        <dbReference type="EMBL" id="KCZ99682.1"/>
    </source>
</evidence>
<comment type="caution">
    <text evidence="1">The sequence shown here is derived from an EMBL/GenBank/DDBJ whole genome shotgun (WGS) entry which is preliminary data.</text>
</comment>
<dbReference type="OrthoDB" id="9803941at2"/>
<keyword evidence="2" id="KW-1185">Reference proteome</keyword>
<dbReference type="RefSeq" id="WP_035595200.1">
    <property type="nucleotide sequence ID" value="NZ_ARYM01000004.1"/>
</dbReference>
<gene>
    <name evidence="1" type="ORF">HPO_04825</name>
</gene>